<dbReference type="CDD" id="cd07989">
    <property type="entry name" value="LPLAT_AGPAT-like"/>
    <property type="match status" value="1"/>
</dbReference>
<gene>
    <name evidence="5" type="ORF">ABEG17_13860</name>
</gene>
<evidence type="ECO:0000256" key="1">
    <source>
        <dbReference type="ARBA" id="ARBA00022679"/>
    </source>
</evidence>
<dbReference type="RefSeq" id="WP_406830070.1">
    <property type="nucleotide sequence ID" value="NZ_CP157483.1"/>
</dbReference>
<dbReference type="PANTHER" id="PTHR10434:SF55">
    <property type="entry name" value="POSSIBLE ACYLTRANSFERASE"/>
    <property type="match status" value="1"/>
</dbReference>
<evidence type="ECO:0000256" key="3">
    <source>
        <dbReference type="SAM" id="MobiDB-lite"/>
    </source>
</evidence>
<organism evidence="5">
    <name type="scientific">Pedococcus sp. KACC 23699</name>
    <dbReference type="NCBI Taxonomy" id="3149228"/>
    <lineage>
        <taxon>Bacteria</taxon>
        <taxon>Bacillati</taxon>
        <taxon>Actinomycetota</taxon>
        <taxon>Actinomycetes</taxon>
        <taxon>Micrococcales</taxon>
        <taxon>Intrasporangiaceae</taxon>
        <taxon>Pedococcus</taxon>
    </lineage>
</organism>
<evidence type="ECO:0000259" key="4">
    <source>
        <dbReference type="SMART" id="SM00563"/>
    </source>
</evidence>
<evidence type="ECO:0000313" key="5">
    <source>
        <dbReference type="EMBL" id="XBO42649.1"/>
    </source>
</evidence>
<reference evidence="5" key="1">
    <citation type="submission" date="2024-05" db="EMBL/GenBank/DDBJ databases">
        <authorList>
            <person name="Kim S."/>
            <person name="Heo J."/>
            <person name="Choi H."/>
            <person name="Choi Y."/>
            <person name="Kwon S.-W."/>
            <person name="Kim Y."/>
        </authorList>
    </citation>
    <scope>NUCLEOTIDE SEQUENCE</scope>
    <source>
        <strain evidence="5">KACC 23699</strain>
    </source>
</reference>
<dbReference type="PANTHER" id="PTHR10434">
    <property type="entry name" value="1-ACYL-SN-GLYCEROL-3-PHOSPHATE ACYLTRANSFERASE"/>
    <property type="match status" value="1"/>
</dbReference>
<keyword evidence="1" id="KW-0808">Transferase</keyword>
<dbReference type="AlphaFoldDB" id="A0AAU7JRB2"/>
<dbReference type="Pfam" id="PF01553">
    <property type="entry name" value="Acyltransferase"/>
    <property type="match status" value="1"/>
</dbReference>
<keyword evidence="2 5" id="KW-0012">Acyltransferase</keyword>
<dbReference type="GO" id="GO:0003841">
    <property type="term" value="F:1-acylglycerol-3-phosphate O-acyltransferase activity"/>
    <property type="evidence" value="ECO:0007669"/>
    <property type="project" value="TreeGrafter"/>
</dbReference>
<name>A0AAU7JRB2_9MICO</name>
<dbReference type="GO" id="GO:0005886">
    <property type="term" value="C:plasma membrane"/>
    <property type="evidence" value="ECO:0007669"/>
    <property type="project" value="TreeGrafter"/>
</dbReference>
<sequence length="253" mass="27851">MTAIGARPLPFAYRLAVAIVRPLMLLLTKRTWRGTEHLPASGGFVVCPNHLSYADPFTFAHFLYDNGHPPYFLGKEQVFRIPVVGAILRGAQQIPVYRNTGRAADAFRAAVAAVNEGKCVGIYPEGTLTRDPDLWPMVGKTGAARIALTTRCPVIPVAQWGPQEMLAPYSKKPKLFPRTRVQMSAGPPVDLSDLYDQPITGALLRDATDRIVDAITVLLEGIRGEKAPSERFDSRKHGLPETGNFHRRKREGA</sequence>
<feature type="region of interest" description="Disordered" evidence="3">
    <location>
        <begin position="227"/>
        <end position="253"/>
    </location>
</feature>
<evidence type="ECO:0000256" key="2">
    <source>
        <dbReference type="ARBA" id="ARBA00023315"/>
    </source>
</evidence>
<dbReference type="SUPFAM" id="SSF69593">
    <property type="entry name" value="Glycerol-3-phosphate (1)-acyltransferase"/>
    <property type="match status" value="1"/>
</dbReference>
<dbReference type="SMART" id="SM00563">
    <property type="entry name" value="PlsC"/>
    <property type="match status" value="1"/>
</dbReference>
<dbReference type="GO" id="GO:0006654">
    <property type="term" value="P:phosphatidic acid biosynthetic process"/>
    <property type="evidence" value="ECO:0007669"/>
    <property type="project" value="TreeGrafter"/>
</dbReference>
<protein>
    <submittedName>
        <fullName evidence="5">Lysophospholipid acyltransferase family protein</fullName>
    </submittedName>
</protein>
<accession>A0AAU7JRB2</accession>
<dbReference type="InterPro" id="IPR002123">
    <property type="entry name" value="Plipid/glycerol_acylTrfase"/>
</dbReference>
<feature type="domain" description="Phospholipid/glycerol acyltransferase" evidence="4">
    <location>
        <begin position="44"/>
        <end position="162"/>
    </location>
</feature>
<proteinExistence type="predicted"/>
<dbReference type="EMBL" id="CP157483">
    <property type="protein sequence ID" value="XBO42649.1"/>
    <property type="molecule type" value="Genomic_DNA"/>
</dbReference>
<feature type="compositionally biased region" description="Basic and acidic residues" evidence="3">
    <location>
        <begin position="227"/>
        <end position="239"/>
    </location>
</feature>